<name>A0ABN0YHN5_9CAUL</name>
<dbReference type="Pfam" id="PF00533">
    <property type="entry name" value="BRCT"/>
    <property type="match status" value="1"/>
</dbReference>
<evidence type="ECO:0000313" key="2">
    <source>
        <dbReference type="EMBL" id="GAA0395915.1"/>
    </source>
</evidence>
<feature type="domain" description="BRCT" evidence="1">
    <location>
        <begin position="218"/>
        <end position="298"/>
    </location>
</feature>
<dbReference type="SMART" id="SM00479">
    <property type="entry name" value="EXOIII"/>
    <property type="match status" value="1"/>
</dbReference>
<dbReference type="PANTHER" id="PTHR30231:SF42">
    <property type="entry name" value="EXONUCLEASE"/>
    <property type="match status" value="1"/>
</dbReference>
<dbReference type="SUPFAM" id="SSF53098">
    <property type="entry name" value="Ribonuclease H-like"/>
    <property type="match status" value="1"/>
</dbReference>
<organism evidence="2 3">
    <name type="scientific">Brevundimonas terrae</name>
    <dbReference type="NCBI Taxonomy" id="363631"/>
    <lineage>
        <taxon>Bacteria</taxon>
        <taxon>Pseudomonadati</taxon>
        <taxon>Pseudomonadota</taxon>
        <taxon>Alphaproteobacteria</taxon>
        <taxon>Caulobacterales</taxon>
        <taxon>Caulobacteraceae</taxon>
        <taxon>Brevundimonas</taxon>
    </lineage>
</organism>
<comment type="caution">
    <text evidence="2">The sequence shown here is derived from an EMBL/GenBank/DDBJ whole genome shotgun (WGS) entry which is preliminary data.</text>
</comment>
<dbReference type="SUPFAM" id="SSF52113">
    <property type="entry name" value="BRCT domain"/>
    <property type="match status" value="1"/>
</dbReference>
<dbReference type="InterPro" id="IPR001357">
    <property type="entry name" value="BRCT_dom"/>
</dbReference>
<dbReference type="PANTHER" id="PTHR30231">
    <property type="entry name" value="DNA POLYMERASE III SUBUNIT EPSILON"/>
    <property type="match status" value="1"/>
</dbReference>
<dbReference type="InterPro" id="IPR036397">
    <property type="entry name" value="RNaseH_sf"/>
</dbReference>
<keyword evidence="3" id="KW-1185">Reference proteome</keyword>
<dbReference type="Gene3D" id="3.40.50.10190">
    <property type="entry name" value="BRCT domain"/>
    <property type="match status" value="1"/>
</dbReference>
<dbReference type="Pfam" id="PF00929">
    <property type="entry name" value="RNase_T"/>
    <property type="match status" value="1"/>
</dbReference>
<sequence length="298" mass="32458">MRAVAIDFETANEQRASACSIGLAWIEDGRVTDRETHLIRPPEMRFAPVNIRIHGITPDMVEDAPEFPDVLASLRERIDGCDMVLAHNAGFDMSVVRASCDTYALSYPEFDYLCTVKVAQKVWRDLGTARLNALGDHLGIAFKHHDAGEDAFVCAEIALEAMRLNQVANLHELARATQVGVGRMNATGYSACSAPRVARPRNGTAPSAFSDVYRPVPGMPRSMDGKRVVFSGQLTRFSRNEAQEIAGRFGARVMGSVTAKTDLVVVGNGAGSKLDRARHLGLKLLSEADFLDLITVKS</sequence>
<dbReference type="Gene3D" id="3.30.420.10">
    <property type="entry name" value="Ribonuclease H-like superfamily/Ribonuclease H"/>
    <property type="match status" value="1"/>
</dbReference>
<dbReference type="EMBL" id="BAAAEJ010000008">
    <property type="protein sequence ID" value="GAA0395915.1"/>
    <property type="molecule type" value="Genomic_DNA"/>
</dbReference>
<reference evidence="2 3" key="1">
    <citation type="journal article" date="2019" name="Int. J. Syst. Evol. Microbiol.">
        <title>The Global Catalogue of Microorganisms (GCM) 10K type strain sequencing project: providing services to taxonomists for standard genome sequencing and annotation.</title>
        <authorList>
            <consortium name="The Broad Institute Genomics Platform"/>
            <consortium name="The Broad Institute Genome Sequencing Center for Infectious Disease"/>
            <person name="Wu L."/>
            <person name="Ma J."/>
        </authorList>
    </citation>
    <scope>NUCLEOTIDE SEQUENCE [LARGE SCALE GENOMIC DNA]</scope>
    <source>
        <strain evidence="2 3">JCM 13476</strain>
    </source>
</reference>
<dbReference type="Proteomes" id="UP001500791">
    <property type="component" value="Unassembled WGS sequence"/>
</dbReference>
<proteinExistence type="predicted"/>
<dbReference type="SMART" id="SM00292">
    <property type="entry name" value="BRCT"/>
    <property type="match status" value="1"/>
</dbReference>
<gene>
    <name evidence="2" type="ORF">GCM10009093_23110</name>
</gene>
<dbReference type="PROSITE" id="PS50172">
    <property type="entry name" value="BRCT"/>
    <property type="match status" value="1"/>
</dbReference>
<accession>A0ABN0YHN5</accession>
<dbReference type="CDD" id="cd17748">
    <property type="entry name" value="BRCT_DNA_ligase_like"/>
    <property type="match status" value="1"/>
</dbReference>
<evidence type="ECO:0000259" key="1">
    <source>
        <dbReference type="PROSITE" id="PS50172"/>
    </source>
</evidence>
<dbReference type="InterPro" id="IPR036420">
    <property type="entry name" value="BRCT_dom_sf"/>
</dbReference>
<dbReference type="InterPro" id="IPR013520">
    <property type="entry name" value="Ribonucl_H"/>
</dbReference>
<dbReference type="CDD" id="cd06130">
    <property type="entry name" value="DNA_pol_III_epsilon_like"/>
    <property type="match status" value="1"/>
</dbReference>
<evidence type="ECO:0000313" key="3">
    <source>
        <dbReference type="Proteomes" id="UP001500791"/>
    </source>
</evidence>
<dbReference type="InterPro" id="IPR012337">
    <property type="entry name" value="RNaseH-like_sf"/>
</dbReference>
<dbReference type="RefSeq" id="WP_167177995.1">
    <property type="nucleotide sequence ID" value="NZ_BAAAEJ010000008.1"/>
</dbReference>
<protein>
    <recommendedName>
        <fullName evidence="1">BRCT domain-containing protein</fullName>
    </recommendedName>
</protein>